<protein>
    <submittedName>
        <fullName evidence="1">Uncharacterized protein</fullName>
    </submittedName>
</protein>
<name>A0A0E9RLE7_ANGAN</name>
<organism evidence="1">
    <name type="scientific">Anguilla anguilla</name>
    <name type="common">European freshwater eel</name>
    <name type="synonym">Muraena anguilla</name>
    <dbReference type="NCBI Taxonomy" id="7936"/>
    <lineage>
        <taxon>Eukaryota</taxon>
        <taxon>Metazoa</taxon>
        <taxon>Chordata</taxon>
        <taxon>Craniata</taxon>
        <taxon>Vertebrata</taxon>
        <taxon>Euteleostomi</taxon>
        <taxon>Actinopterygii</taxon>
        <taxon>Neopterygii</taxon>
        <taxon>Teleostei</taxon>
        <taxon>Anguilliformes</taxon>
        <taxon>Anguillidae</taxon>
        <taxon>Anguilla</taxon>
    </lineage>
</organism>
<reference evidence="1" key="2">
    <citation type="journal article" date="2015" name="Fish Shellfish Immunol.">
        <title>Early steps in the European eel (Anguilla anguilla)-Vibrio vulnificus interaction in the gills: Role of the RtxA13 toxin.</title>
        <authorList>
            <person name="Callol A."/>
            <person name="Pajuelo D."/>
            <person name="Ebbesson L."/>
            <person name="Teles M."/>
            <person name="MacKenzie S."/>
            <person name="Amaro C."/>
        </authorList>
    </citation>
    <scope>NUCLEOTIDE SEQUENCE</scope>
</reference>
<sequence>MATHSFARNKVDRIYIWDISQIWSLFKEWCIYDRWTLVGLINYFC</sequence>
<dbReference type="AlphaFoldDB" id="A0A0E9RLE7"/>
<dbReference type="EMBL" id="GBXM01078611">
    <property type="protein sequence ID" value="JAH29966.1"/>
    <property type="molecule type" value="Transcribed_RNA"/>
</dbReference>
<reference evidence="1" key="1">
    <citation type="submission" date="2014-11" db="EMBL/GenBank/DDBJ databases">
        <authorList>
            <person name="Amaro Gonzalez C."/>
        </authorList>
    </citation>
    <scope>NUCLEOTIDE SEQUENCE</scope>
</reference>
<evidence type="ECO:0000313" key="1">
    <source>
        <dbReference type="EMBL" id="JAH29966.1"/>
    </source>
</evidence>
<accession>A0A0E9RLE7</accession>
<proteinExistence type="predicted"/>